<evidence type="ECO:0000313" key="5">
    <source>
        <dbReference type="EMBL" id="MDA5093462.1"/>
    </source>
</evidence>
<evidence type="ECO:0000256" key="2">
    <source>
        <dbReference type="ARBA" id="ARBA00023315"/>
    </source>
</evidence>
<dbReference type="Proteomes" id="UP001528040">
    <property type="component" value="Unassembled WGS sequence"/>
</dbReference>
<dbReference type="PANTHER" id="PTHR43792:SF8">
    <property type="entry name" value="[RIBOSOMAL PROTEIN US5]-ALANINE N-ACETYLTRANSFERASE"/>
    <property type="match status" value="1"/>
</dbReference>
<dbReference type="Gene3D" id="3.40.630.30">
    <property type="match status" value="1"/>
</dbReference>
<protein>
    <submittedName>
        <fullName evidence="5">GNAT family N-acetyltransferase</fullName>
    </submittedName>
</protein>
<dbReference type="EMBL" id="JAQIIO010000002">
    <property type="protein sequence ID" value="MDA5093462.1"/>
    <property type="molecule type" value="Genomic_DNA"/>
</dbReference>
<comment type="caution">
    <text evidence="5">The sequence shown here is derived from an EMBL/GenBank/DDBJ whole genome shotgun (WGS) entry which is preliminary data.</text>
</comment>
<dbReference type="InterPro" id="IPR000182">
    <property type="entry name" value="GNAT_dom"/>
</dbReference>
<reference evidence="5 6" key="1">
    <citation type="submission" date="2023-01" db="EMBL/GenBank/DDBJ databases">
        <authorList>
            <person name="Yoon J.-W."/>
        </authorList>
    </citation>
    <scope>NUCLEOTIDE SEQUENCE [LARGE SCALE GENOMIC DNA]</scope>
    <source>
        <strain evidence="5 6">KMU-50</strain>
    </source>
</reference>
<keyword evidence="6" id="KW-1185">Reference proteome</keyword>
<organism evidence="5 6">
    <name type="scientific">Aliiroseovarius salicola</name>
    <dbReference type="NCBI Taxonomy" id="3009082"/>
    <lineage>
        <taxon>Bacteria</taxon>
        <taxon>Pseudomonadati</taxon>
        <taxon>Pseudomonadota</taxon>
        <taxon>Alphaproteobacteria</taxon>
        <taxon>Rhodobacterales</taxon>
        <taxon>Paracoccaceae</taxon>
        <taxon>Aliiroseovarius</taxon>
    </lineage>
</organism>
<dbReference type="PANTHER" id="PTHR43792">
    <property type="entry name" value="GNAT FAMILY, PUTATIVE (AFU_ORTHOLOGUE AFUA_3G00765)-RELATED-RELATED"/>
    <property type="match status" value="1"/>
</dbReference>
<dbReference type="InterPro" id="IPR016181">
    <property type="entry name" value="Acyl_CoA_acyltransferase"/>
</dbReference>
<dbReference type="PROSITE" id="PS51186">
    <property type="entry name" value="GNAT"/>
    <property type="match status" value="1"/>
</dbReference>
<proteinExistence type="inferred from homology"/>
<name>A0ABT4VYY4_9RHOB</name>
<dbReference type="RefSeq" id="WP_271053154.1">
    <property type="nucleotide sequence ID" value="NZ_JAQIIO010000002.1"/>
</dbReference>
<accession>A0ABT4VYY4</accession>
<dbReference type="InterPro" id="IPR051531">
    <property type="entry name" value="N-acetyltransferase"/>
</dbReference>
<evidence type="ECO:0000313" key="6">
    <source>
        <dbReference type="Proteomes" id="UP001528040"/>
    </source>
</evidence>
<evidence type="ECO:0000256" key="3">
    <source>
        <dbReference type="ARBA" id="ARBA00038502"/>
    </source>
</evidence>
<dbReference type="SUPFAM" id="SSF55729">
    <property type="entry name" value="Acyl-CoA N-acyltransferases (Nat)"/>
    <property type="match status" value="1"/>
</dbReference>
<evidence type="ECO:0000259" key="4">
    <source>
        <dbReference type="PROSITE" id="PS51186"/>
    </source>
</evidence>
<gene>
    <name evidence="5" type="ORF">O2N63_05105</name>
</gene>
<keyword evidence="1" id="KW-0808">Transferase</keyword>
<dbReference type="Pfam" id="PF13302">
    <property type="entry name" value="Acetyltransf_3"/>
    <property type="match status" value="1"/>
</dbReference>
<evidence type="ECO:0000256" key="1">
    <source>
        <dbReference type="ARBA" id="ARBA00022679"/>
    </source>
</evidence>
<feature type="domain" description="N-acetyltransferase" evidence="4">
    <location>
        <begin position="9"/>
        <end position="163"/>
    </location>
</feature>
<keyword evidence="2" id="KW-0012">Acyltransferase</keyword>
<comment type="similarity">
    <text evidence="3">Belongs to the acetyltransferase family. RimJ subfamily.</text>
</comment>
<sequence>MDVRPVTPITLDPLSEADAPDLFAFEVGNRAWFEKWVGPRPDSYWELTSLTRIIRDQVAEGEPMFLIKRDGAILGRLNITGVDGGVGLLGYRIGERHVGQGVASCAVALGLDRARALGLWALEACVLDDNPASRHILEKAGFRKISVTDLDGCQMMLLRCDLD</sequence>